<organism evidence="2 3">
    <name type="scientific">Glonium stellatum</name>
    <dbReference type="NCBI Taxonomy" id="574774"/>
    <lineage>
        <taxon>Eukaryota</taxon>
        <taxon>Fungi</taxon>
        <taxon>Dikarya</taxon>
        <taxon>Ascomycota</taxon>
        <taxon>Pezizomycotina</taxon>
        <taxon>Dothideomycetes</taxon>
        <taxon>Pleosporomycetidae</taxon>
        <taxon>Gloniales</taxon>
        <taxon>Gloniaceae</taxon>
        <taxon>Glonium</taxon>
    </lineage>
</organism>
<name>A0A8E2FAZ9_9PEZI</name>
<accession>A0A8E2FAZ9</accession>
<feature type="region of interest" description="Disordered" evidence="1">
    <location>
        <begin position="1"/>
        <end position="45"/>
    </location>
</feature>
<evidence type="ECO:0000313" key="2">
    <source>
        <dbReference type="EMBL" id="OCL13840.1"/>
    </source>
</evidence>
<reference evidence="2 3" key="1">
    <citation type="journal article" date="2016" name="Nat. Commun.">
        <title>Ectomycorrhizal ecology is imprinted in the genome of the dominant symbiotic fungus Cenococcum geophilum.</title>
        <authorList>
            <consortium name="DOE Joint Genome Institute"/>
            <person name="Peter M."/>
            <person name="Kohler A."/>
            <person name="Ohm R.A."/>
            <person name="Kuo A."/>
            <person name="Krutzmann J."/>
            <person name="Morin E."/>
            <person name="Arend M."/>
            <person name="Barry K.W."/>
            <person name="Binder M."/>
            <person name="Choi C."/>
            <person name="Clum A."/>
            <person name="Copeland A."/>
            <person name="Grisel N."/>
            <person name="Haridas S."/>
            <person name="Kipfer T."/>
            <person name="LaButti K."/>
            <person name="Lindquist E."/>
            <person name="Lipzen A."/>
            <person name="Maire R."/>
            <person name="Meier B."/>
            <person name="Mihaltcheva S."/>
            <person name="Molinier V."/>
            <person name="Murat C."/>
            <person name="Poggeler S."/>
            <person name="Quandt C.A."/>
            <person name="Sperisen C."/>
            <person name="Tritt A."/>
            <person name="Tisserant E."/>
            <person name="Crous P.W."/>
            <person name="Henrissat B."/>
            <person name="Nehls U."/>
            <person name="Egli S."/>
            <person name="Spatafora J.W."/>
            <person name="Grigoriev I.V."/>
            <person name="Martin F.M."/>
        </authorList>
    </citation>
    <scope>NUCLEOTIDE SEQUENCE [LARGE SCALE GENOMIC DNA]</scope>
    <source>
        <strain evidence="2 3">CBS 207.34</strain>
    </source>
</reference>
<dbReference type="EMBL" id="KV748664">
    <property type="protein sequence ID" value="OCL13840.1"/>
    <property type="molecule type" value="Genomic_DNA"/>
</dbReference>
<proteinExistence type="predicted"/>
<gene>
    <name evidence="2" type="ORF">AOQ84DRAFT_359424</name>
</gene>
<keyword evidence="3" id="KW-1185">Reference proteome</keyword>
<protein>
    <submittedName>
        <fullName evidence="2">Uncharacterized protein</fullName>
    </submittedName>
</protein>
<dbReference type="AlphaFoldDB" id="A0A8E2FAZ9"/>
<sequence length="107" mass="11679">MGNIYSGCSMCRDDKPIQVPPVPQEDSSKTPPVPQEDSSKTPPLGLTAANLAGHNIAMASQRSVPSHVTKQMTRVIELGRSLDIELSEQLLPGYYDGQTPMDRWLNS</sequence>
<evidence type="ECO:0000313" key="3">
    <source>
        <dbReference type="Proteomes" id="UP000250140"/>
    </source>
</evidence>
<evidence type="ECO:0000256" key="1">
    <source>
        <dbReference type="SAM" id="MobiDB-lite"/>
    </source>
</evidence>
<dbReference type="Proteomes" id="UP000250140">
    <property type="component" value="Unassembled WGS sequence"/>
</dbReference>